<reference evidence="12 13" key="1">
    <citation type="journal article" date="2017" name="Gigascience">
        <title>Genome sequence of the small brown planthopper, Laodelphax striatellus.</title>
        <authorList>
            <person name="Zhu J."/>
            <person name="Jiang F."/>
            <person name="Wang X."/>
            <person name="Yang P."/>
            <person name="Bao Y."/>
            <person name="Zhao W."/>
            <person name="Wang W."/>
            <person name="Lu H."/>
            <person name="Wang Q."/>
            <person name="Cui N."/>
            <person name="Li J."/>
            <person name="Chen X."/>
            <person name="Luo L."/>
            <person name="Yu J."/>
            <person name="Kang L."/>
            <person name="Cui F."/>
        </authorList>
    </citation>
    <scope>NUCLEOTIDE SEQUENCE [LARGE SCALE GENOMIC DNA]</scope>
    <source>
        <strain evidence="12">Lst14</strain>
    </source>
</reference>
<comment type="subcellular location">
    <subcellularLocation>
        <location evidence="1">Nucleus</location>
    </subcellularLocation>
</comment>
<dbReference type="PANTHER" id="PTHR46543">
    <property type="entry name" value="ZINC FINGER CCHC DOMAIN-CONTAINING PROTEIN 7"/>
    <property type="match status" value="1"/>
</dbReference>
<comment type="caution">
    <text evidence="12">The sequence shown here is derived from an EMBL/GenBank/DDBJ whole genome shotgun (WGS) entry which is preliminary data.</text>
</comment>
<evidence type="ECO:0000256" key="6">
    <source>
        <dbReference type="ARBA" id="ARBA00023242"/>
    </source>
</evidence>
<dbReference type="GO" id="GO:0071031">
    <property type="term" value="P:nuclear mRNA surveillance of mRNA 3'-end processing"/>
    <property type="evidence" value="ECO:0007669"/>
    <property type="project" value="TreeGrafter"/>
</dbReference>
<proteinExistence type="predicted"/>
<dbReference type="EMBL" id="QKKF02011778">
    <property type="protein sequence ID" value="RZF43987.1"/>
    <property type="molecule type" value="Genomic_DNA"/>
</dbReference>
<evidence type="ECO:0000256" key="2">
    <source>
        <dbReference type="ARBA" id="ARBA00022723"/>
    </source>
</evidence>
<evidence type="ECO:0000256" key="9">
    <source>
        <dbReference type="PROSITE-ProRule" id="PRU00047"/>
    </source>
</evidence>
<feature type="domain" description="CCHC-type" evidence="11">
    <location>
        <begin position="478"/>
        <end position="493"/>
    </location>
</feature>
<evidence type="ECO:0000256" key="1">
    <source>
        <dbReference type="ARBA" id="ARBA00004123"/>
    </source>
</evidence>
<protein>
    <recommendedName>
        <fullName evidence="7">Zinc finger CCHC domain-containing protein 7</fullName>
    </recommendedName>
    <alternativeName>
        <fullName evidence="8">TRAMP-like complex RNA-binding factor ZCCHC7</fullName>
    </alternativeName>
</protein>
<dbReference type="OrthoDB" id="7608935at2759"/>
<dbReference type="InterPro" id="IPR051644">
    <property type="entry name" value="TRAMP_AT-DNA-binding"/>
</dbReference>
<dbReference type="GO" id="GO:0071038">
    <property type="term" value="P:TRAMP-dependent tRNA surveillance pathway"/>
    <property type="evidence" value="ECO:0007669"/>
    <property type="project" value="TreeGrafter"/>
</dbReference>
<dbReference type="GO" id="GO:0008270">
    <property type="term" value="F:zinc ion binding"/>
    <property type="evidence" value="ECO:0007669"/>
    <property type="project" value="UniProtKB-KW"/>
</dbReference>
<keyword evidence="2" id="KW-0479">Metal-binding</keyword>
<keyword evidence="6" id="KW-0539">Nucleus</keyword>
<dbReference type="Proteomes" id="UP000291343">
    <property type="component" value="Unassembled WGS sequence"/>
</dbReference>
<sequence>MEAEEDENSTEDSAEQLSEIEARLYSIVHYNDLSKPLDESITAQYDIEVTNDQQIIVSLKGQPGEEIDETSGIVSNSVTTAEEVGGGSSAAKIQKLSGDENVANVSNLDTNESGLQASEISKEGGDSVVVVTIENSDGKGDDDNNQTKTNSEQRISNAIVADSTNSYKMASIFFNGGITPASKKKKKKKKSKKKKANEIIVDLTSDNDDFDCQVIVDDDLDTTGVGADDSLVLNIVEDDEIIDDRQNNHAESRERNVDGVKNVGETVKSDTRKVGRSGENASESLKKAKLTKKQKKAKLKVKRRTFHCPKKWTASMVKYYCKTSKRLANFDHVRLIRQMKASNIPRDKWAVSHLDKTPPNNRFANKRCDRCRQFGHVARFCIEPVKPLLCHMCGEQGHRESRCPERRCLNCGTPSEIFVEMCSDCHLNISNGTFYCEICYSRMHRKEFCPNLWRAFHMTTKDGPLIVPHTDASRRKNCSNCGGVGHIFHECEQTFHITPFSLCAESPIVPDYSRVAEHFALLNGEPCLSIALQLQPTQYQALAASAGCAFLQALSDKENVTLRMETNSLTIEGKQMSYYPVCSAVSQFLSR</sequence>
<dbReference type="SMART" id="SM00343">
    <property type="entry name" value="ZnF_C2HC"/>
    <property type="match status" value="4"/>
</dbReference>
<dbReference type="GO" id="GO:0071036">
    <property type="term" value="P:nuclear polyadenylation-dependent snoRNA catabolic process"/>
    <property type="evidence" value="ECO:0007669"/>
    <property type="project" value="TreeGrafter"/>
</dbReference>
<evidence type="ECO:0000256" key="10">
    <source>
        <dbReference type="SAM" id="MobiDB-lite"/>
    </source>
</evidence>
<feature type="compositionally biased region" description="Basic and acidic residues" evidence="10">
    <location>
        <begin position="245"/>
        <end position="258"/>
    </location>
</feature>
<dbReference type="Gene3D" id="4.10.60.10">
    <property type="entry name" value="Zinc finger, CCHC-type"/>
    <property type="match status" value="2"/>
</dbReference>
<dbReference type="STRING" id="195883.A0A482XE82"/>
<dbReference type="InterPro" id="IPR036875">
    <property type="entry name" value="Znf_CCHC_sf"/>
</dbReference>
<feature type="region of interest" description="Disordered" evidence="10">
    <location>
        <begin position="134"/>
        <end position="154"/>
    </location>
</feature>
<keyword evidence="4 9" id="KW-0863">Zinc-finger</keyword>
<feature type="domain" description="CCHC-type" evidence="11">
    <location>
        <begin position="390"/>
        <end position="405"/>
    </location>
</feature>
<dbReference type="GO" id="GO:0003723">
    <property type="term" value="F:RNA binding"/>
    <property type="evidence" value="ECO:0007669"/>
    <property type="project" value="TreeGrafter"/>
</dbReference>
<evidence type="ECO:0000313" key="13">
    <source>
        <dbReference type="Proteomes" id="UP000291343"/>
    </source>
</evidence>
<dbReference type="InterPro" id="IPR001878">
    <property type="entry name" value="Znf_CCHC"/>
</dbReference>
<dbReference type="PANTHER" id="PTHR46543:SF1">
    <property type="entry name" value="ZINC FINGER CCHC DOMAIN-CONTAINING PROTEIN 7"/>
    <property type="match status" value="1"/>
</dbReference>
<evidence type="ECO:0000259" key="11">
    <source>
        <dbReference type="PROSITE" id="PS50158"/>
    </source>
</evidence>
<keyword evidence="5" id="KW-0862">Zinc</keyword>
<evidence type="ECO:0000313" key="12">
    <source>
        <dbReference type="EMBL" id="RZF43987.1"/>
    </source>
</evidence>
<evidence type="ECO:0000256" key="3">
    <source>
        <dbReference type="ARBA" id="ARBA00022737"/>
    </source>
</evidence>
<evidence type="ECO:0000256" key="5">
    <source>
        <dbReference type="ARBA" id="ARBA00022833"/>
    </source>
</evidence>
<feature type="region of interest" description="Disordered" evidence="10">
    <location>
        <begin position="245"/>
        <end position="294"/>
    </location>
</feature>
<dbReference type="AlphaFoldDB" id="A0A482XE82"/>
<keyword evidence="3" id="KW-0677">Repeat</keyword>
<evidence type="ECO:0000256" key="4">
    <source>
        <dbReference type="ARBA" id="ARBA00022771"/>
    </source>
</evidence>
<gene>
    <name evidence="12" type="ORF">LSTR_LSTR007259</name>
</gene>
<dbReference type="GO" id="GO:0071037">
    <property type="term" value="P:nuclear polyadenylation-dependent snRNA catabolic process"/>
    <property type="evidence" value="ECO:0007669"/>
    <property type="project" value="TreeGrafter"/>
</dbReference>
<keyword evidence="13" id="KW-1185">Reference proteome</keyword>
<dbReference type="GO" id="GO:0071035">
    <property type="term" value="P:nuclear polyadenylation-dependent rRNA catabolic process"/>
    <property type="evidence" value="ECO:0007669"/>
    <property type="project" value="TreeGrafter"/>
</dbReference>
<accession>A0A482XE82</accession>
<dbReference type="GO" id="GO:0071039">
    <property type="term" value="P:nuclear polyadenylation-dependent CUT catabolic process"/>
    <property type="evidence" value="ECO:0007669"/>
    <property type="project" value="TreeGrafter"/>
</dbReference>
<evidence type="ECO:0000256" key="8">
    <source>
        <dbReference type="ARBA" id="ARBA00043023"/>
    </source>
</evidence>
<evidence type="ECO:0000256" key="7">
    <source>
        <dbReference type="ARBA" id="ARBA00041190"/>
    </source>
</evidence>
<dbReference type="InParanoid" id="A0A482XE82"/>
<name>A0A482XE82_LAOST</name>
<dbReference type="GO" id="GO:0031499">
    <property type="term" value="C:TRAMP complex"/>
    <property type="evidence" value="ECO:0007669"/>
    <property type="project" value="TreeGrafter"/>
</dbReference>
<organism evidence="12 13">
    <name type="scientific">Laodelphax striatellus</name>
    <name type="common">Small brown planthopper</name>
    <name type="synonym">Delphax striatella</name>
    <dbReference type="NCBI Taxonomy" id="195883"/>
    <lineage>
        <taxon>Eukaryota</taxon>
        <taxon>Metazoa</taxon>
        <taxon>Ecdysozoa</taxon>
        <taxon>Arthropoda</taxon>
        <taxon>Hexapoda</taxon>
        <taxon>Insecta</taxon>
        <taxon>Pterygota</taxon>
        <taxon>Neoptera</taxon>
        <taxon>Paraneoptera</taxon>
        <taxon>Hemiptera</taxon>
        <taxon>Auchenorrhyncha</taxon>
        <taxon>Fulgoroidea</taxon>
        <taxon>Delphacidae</taxon>
        <taxon>Criomorphinae</taxon>
        <taxon>Laodelphax</taxon>
    </lineage>
</organism>
<dbReference type="SUPFAM" id="SSF57756">
    <property type="entry name" value="Retrovirus zinc finger-like domains"/>
    <property type="match status" value="1"/>
</dbReference>
<dbReference type="PROSITE" id="PS50158">
    <property type="entry name" value="ZF_CCHC"/>
    <property type="match status" value="2"/>
</dbReference>